<evidence type="ECO:0000313" key="2">
    <source>
        <dbReference type="Proteomes" id="UP001396334"/>
    </source>
</evidence>
<name>A0ABR2TC44_9ROSI</name>
<dbReference type="Proteomes" id="UP001396334">
    <property type="component" value="Unassembled WGS sequence"/>
</dbReference>
<protein>
    <submittedName>
        <fullName evidence="1">Uncharacterized protein</fullName>
    </submittedName>
</protein>
<evidence type="ECO:0000313" key="1">
    <source>
        <dbReference type="EMBL" id="KAK9034911.1"/>
    </source>
</evidence>
<dbReference type="EMBL" id="JBBPBN010000006">
    <property type="protein sequence ID" value="KAK9034911.1"/>
    <property type="molecule type" value="Genomic_DNA"/>
</dbReference>
<organism evidence="1 2">
    <name type="scientific">Hibiscus sabdariffa</name>
    <name type="common">roselle</name>
    <dbReference type="NCBI Taxonomy" id="183260"/>
    <lineage>
        <taxon>Eukaryota</taxon>
        <taxon>Viridiplantae</taxon>
        <taxon>Streptophyta</taxon>
        <taxon>Embryophyta</taxon>
        <taxon>Tracheophyta</taxon>
        <taxon>Spermatophyta</taxon>
        <taxon>Magnoliopsida</taxon>
        <taxon>eudicotyledons</taxon>
        <taxon>Gunneridae</taxon>
        <taxon>Pentapetalae</taxon>
        <taxon>rosids</taxon>
        <taxon>malvids</taxon>
        <taxon>Malvales</taxon>
        <taxon>Malvaceae</taxon>
        <taxon>Malvoideae</taxon>
        <taxon>Hibiscus</taxon>
    </lineage>
</organism>
<proteinExistence type="predicted"/>
<comment type="caution">
    <text evidence="1">The sequence shown here is derived from an EMBL/GenBank/DDBJ whole genome shotgun (WGS) entry which is preliminary data.</text>
</comment>
<sequence>MCGGNEEGMGELSVKGNGRVLREDGSVVLSGRGVVRWEVVDEVLWGWLLGRLGGGGSINGWLPGAGA</sequence>
<gene>
    <name evidence="1" type="ORF">V6N11_076963</name>
</gene>
<accession>A0ABR2TC44</accession>
<reference evidence="1 2" key="1">
    <citation type="journal article" date="2024" name="G3 (Bethesda)">
        <title>Genome assembly of Hibiscus sabdariffa L. provides insights into metabolisms of medicinal natural products.</title>
        <authorList>
            <person name="Kim T."/>
        </authorList>
    </citation>
    <scope>NUCLEOTIDE SEQUENCE [LARGE SCALE GENOMIC DNA]</scope>
    <source>
        <strain evidence="1">TK-2024</strain>
        <tissue evidence="1">Old leaves</tissue>
    </source>
</reference>
<keyword evidence="2" id="KW-1185">Reference proteome</keyword>